<evidence type="ECO:0000313" key="3">
    <source>
        <dbReference type="Proteomes" id="UP001144673"/>
    </source>
</evidence>
<evidence type="ECO:0008006" key="4">
    <source>
        <dbReference type="Google" id="ProtNLM"/>
    </source>
</evidence>
<feature type="region of interest" description="Disordered" evidence="1">
    <location>
        <begin position="86"/>
        <end position="303"/>
    </location>
</feature>
<reference evidence="2" key="1">
    <citation type="journal article" date="2023" name="Access Microbiol">
        <title>De-novo genome assembly for Akanthomyces muscarius, a biocontrol agent of insect agricultural pests.</title>
        <authorList>
            <person name="Erdos Z."/>
            <person name="Studholme D.J."/>
            <person name="Raymond B."/>
            <person name="Sharma M."/>
        </authorList>
    </citation>
    <scope>NUCLEOTIDE SEQUENCE</scope>
    <source>
        <strain evidence="2">Ve6</strain>
    </source>
</reference>
<dbReference type="RefSeq" id="XP_056050651.1">
    <property type="nucleotide sequence ID" value="XM_056193633.1"/>
</dbReference>
<feature type="compositionally biased region" description="Basic residues" evidence="1">
    <location>
        <begin position="176"/>
        <end position="186"/>
    </location>
</feature>
<dbReference type="PANTHER" id="PTHR40132">
    <property type="entry name" value="PRE-MRNA-SPLICING FACTOR 38B"/>
    <property type="match status" value="1"/>
</dbReference>
<sequence>MSNEEILTDDYVAGLLSQEASDCSIKYSALGVDAFLGKDSSSKKPANIPKPNTRFLRNIIKGTDTHNKALLAKEAAESKARLKRLERTEDIKRKKSNPSTKDIRERHMGDIQAILGGGKSRKRVDDNSTNKTELDGRDQDNAKRKSRAQKDRDYEKEGRRRNQSSSNHPSDSHEHHSGRRHDRHNSRHMDHSSEDEHKARRHKSSRDDRSKSPRSGHRSNGTRSRDSERRRYRHRSPSRNKSPGSHGIELALQNSQHDEIGPAPPPPIIRGRGAVGASSGIDRRFSASYDPKVDIQGADNADA</sequence>
<evidence type="ECO:0000256" key="1">
    <source>
        <dbReference type="SAM" id="MobiDB-lite"/>
    </source>
</evidence>
<accession>A0A9W8Q7W5</accession>
<feature type="compositionally biased region" description="Basic and acidic residues" evidence="1">
    <location>
        <begin position="187"/>
        <end position="198"/>
    </location>
</feature>
<proteinExistence type="predicted"/>
<dbReference type="GeneID" id="80889377"/>
<evidence type="ECO:0000313" key="2">
    <source>
        <dbReference type="EMBL" id="KAJ4147710.1"/>
    </source>
</evidence>
<dbReference type="EMBL" id="JAJHUN010000010">
    <property type="protein sequence ID" value="KAJ4147710.1"/>
    <property type="molecule type" value="Genomic_DNA"/>
</dbReference>
<dbReference type="PANTHER" id="PTHR40132:SF1">
    <property type="entry name" value="PRE-MRNA-SPLICING FACTOR 38B"/>
    <property type="match status" value="1"/>
</dbReference>
<gene>
    <name evidence="2" type="ORF">LMH87_002218</name>
</gene>
<protein>
    <recommendedName>
        <fullName evidence="4">Pre-mRNA-splicing factor 38B</fullName>
    </recommendedName>
</protein>
<feature type="compositionally biased region" description="Basic and acidic residues" evidence="1">
    <location>
        <begin position="123"/>
        <end position="160"/>
    </location>
</feature>
<name>A0A9W8Q7W5_AKAMU</name>
<organism evidence="2 3">
    <name type="scientific">Akanthomyces muscarius</name>
    <name type="common">Entomopathogenic fungus</name>
    <name type="synonym">Lecanicillium muscarium</name>
    <dbReference type="NCBI Taxonomy" id="2231603"/>
    <lineage>
        <taxon>Eukaryota</taxon>
        <taxon>Fungi</taxon>
        <taxon>Dikarya</taxon>
        <taxon>Ascomycota</taxon>
        <taxon>Pezizomycotina</taxon>
        <taxon>Sordariomycetes</taxon>
        <taxon>Hypocreomycetidae</taxon>
        <taxon>Hypocreales</taxon>
        <taxon>Cordycipitaceae</taxon>
        <taxon>Akanthomyces</taxon>
    </lineage>
</organism>
<keyword evidence="3" id="KW-1185">Reference proteome</keyword>
<dbReference type="AlphaFoldDB" id="A0A9W8Q7W5"/>
<comment type="caution">
    <text evidence="2">The sequence shown here is derived from an EMBL/GenBank/DDBJ whole genome shotgun (WGS) entry which is preliminary data.</text>
</comment>
<dbReference type="KEGG" id="amus:LMH87_002218"/>
<dbReference type="Proteomes" id="UP001144673">
    <property type="component" value="Chromosome 3"/>
</dbReference>